<comment type="caution">
    <text evidence="1">The sequence shown here is derived from an EMBL/GenBank/DDBJ whole genome shotgun (WGS) entry which is preliminary data.</text>
</comment>
<proteinExistence type="predicted"/>
<dbReference type="Pfam" id="PF09962">
    <property type="entry name" value="DUF2196"/>
    <property type="match status" value="1"/>
</dbReference>
<gene>
    <name evidence="1" type="ORF">ACFPFO_18945</name>
</gene>
<dbReference type="Proteomes" id="UP001595925">
    <property type="component" value="Unassembled WGS sequence"/>
</dbReference>
<organism evidence="1 2">
    <name type="scientific">Saliphagus infecundisoli</name>
    <dbReference type="NCBI Taxonomy" id="1849069"/>
    <lineage>
        <taxon>Archaea</taxon>
        <taxon>Methanobacteriati</taxon>
        <taxon>Methanobacteriota</taxon>
        <taxon>Stenosarchaea group</taxon>
        <taxon>Halobacteria</taxon>
        <taxon>Halobacteriales</taxon>
        <taxon>Natrialbaceae</taxon>
        <taxon>Saliphagus</taxon>
    </lineage>
</organism>
<dbReference type="AlphaFoldDB" id="A0ABD5QJ60"/>
<dbReference type="EMBL" id="JBHSJG010000054">
    <property type="protein sequence ID" value="MFC4989798.1"/>
    <property type="molecule type" value="Genomic_DNA"/>
</dbReference>
<accession>A0ABD5QJ60</accession>
<dbReference type="RefSeq" id="WP_114576514.1">
    <property type="nucleotide sequence ID" value="NZ_JAIVEF010000004.1"/>
</dbReference>
<keyword evidence="2" id="KW-1185">Reference proteome</keyword>
<evidence type="ECO:0000313" key="2">
    <source>
        <dbReference type="Proteomes" id="UP001595925"/>
    </source>
</evidence>
<sequence length="70" mass="7429">MVDTDTPPDADSLREGMTVRVVQPDQDVESTEKEPIVGEVGSVLGEEPEGPKVELLSGAVGHVKEVVTDE</sequence>
<name>A0ABD5QJ60_9EURY</name>
<evidence type="ECO:0000313" key="1">
    <source>
        <dbReference type="EMBL" id="MFC4989798.1"/>
    </source>
</evidence>
<dbReference type="InterPro" id="IPR019240">
    <property type="entry name" value="DUF2196"/>
</dbReference>
<reference evidence="1 2" key="1">
    <citation type="journal article" date="2019" name="Int. J. Syst. Evol. Microbiol.">
        <title>The Global Catalogue of Microorganisms (GCM) 10K type strain sequencing project: providing services to taxonomists for standard genome sequencing and annotation.</title>
        <authorList>
            <consortium name="The Broad Institute Genomics Platform"/>
            <consortium name="The Broad Institute Genome Sequencing Center for Infectious Disease"/>
            <person name="Wu L."/>
            <person name="Ma J."/>
        </authorList>
    </citation>
    <scope>NUCLEOTIDE SEQUENCE [LARGE SCALE GENOMIC DNA]</scope>
    <source>
        <strain evidence="1 2">CGMCC 1.15824</strain>
    </source>
</reference>
<protein>
    <submittedName>
        <fullName evidence="1">DUF2196 domain-containing protein</fullName>
    </submittedName>
</protein>